<feature type="region of interest" description="Disordered" evidence="1">
    <location>
        <begin position="445"/>
        <end position="549"/>
    </location>
</feature>
<feature type="region of interest" description="Disordered" evidence="1">
    <location>
        <begin position="925"/>
        <end position="955"/>
    </location>
</feature>
<feature type="compositionally biased region" description="Low complexity" evidence="1">
    <location>
        <begin position="678"/>
        <end position="690"/>
    </location>
</feature>
<feature type="compositionally biased region" description="Basic and acidic residues" evidence="1">
    <location>
        <begin position="938"/>
        <end position="947"/>
    </location>
</feature>
<reference evidence="2 3" key="1">
    <citation type="submission" date="2014-11" db="EMBL/GenBank/DDBJ databases">
        <authorList>
            <person name="Zhu J."/>
            <person name="Qi W."/>
            <person name="Song R."/>
        </authorList>
    </citation>
    <scope>NUCLEOTIDE SEQUENCE [LARGE SCALE GENOMIC DNA]</scope>
</reference>
<accession>A0A0G4FVI2</accession>
<dbReference type="Proteomes" id="UP000041254">
    <property type="component" value="Unassembled WGS sequence"/>
</dbReference>
<feature type="region of interest" description="Disordered" evidence="1">
    <location>
        <begin position="711"/>
        <end position="752"/>
    </location>
</feature>
<organism evidence="2 3">
    <name type="scientific">Vitrella brassicaformis (strain CCMP3155)</name>
    <dbReference type="NCBI Taxonomy" id="1169540"/>
    <lineage>
        <taxon>Eukaryota</taxon>
        <taxon>Sar</taxon>
        <taxon>Alveolata</taxon>
        <taxon>Colpodellida</taxon>
        <taxon>Vitrellaceae</taxon>
        <taxon>Vitrella</taxon>
    </lineage>
</organism>
<proteinExistence type="predicted"/>
<evidence type="ECO:0000313" key="2">
    <source>
        <dbReference type="EMBL" id="CEM18717.1"/>
    </source>
</evidence>
<feature type="compositionally biased region" description="Pro residues" evidence="1">
    <location>
        <begin position="722"/>
        <end position="752"/>
    </location>
</feature>
<evidence type="ECO:0000313" key="3">
    <source>
        <dbReference type="Proteomes" id="UP000041254"/>
    </source>
</evidence>
<evidence type="ECO:0000256" key="1">
    <source>
        <dbReference type="SAM" id="MobiDB-lite"/>
    </source>
</evidence>
<feature type="compositionally biased region" description="Low complexity" evidence="1">
    <location>
        <begin position="505"/>
        <end position="515"/>
    </location>
</feature>
<feature type="compositionally biased region" description="Polar residues" evidence="1">
    <location>
        <begin position="481"/>
        <end position="494"/>
    </location>
</feature>
<protein>
    <submittedName>
        <fullName evidence="2">Uncharacterized protein</fullName>
    </submittedName>
</protein>
<feature type="compositionally biased region" description="Basic and acidic residues" evidence="1">
    <location>
        <begin position="320"/>
        <end position="332"/>
    </location>
</feature>
<feature type="region of interest" description="Disordered" evidence="1">
    <location>
        <begin position="298"/>
        <end position="428"/>
    </location>
</feature>
<dbReference type="EMBL" id="CDMY01000507">
    <property type="protein sequence ID" value="CEM18717.1"/>
    <property type="molecule type" value="Genomic_DNA"/>
</dbReference>
<dbReference type="AlphaFoldDB" id="A0A0G4FVI2"/>
<name>A0A0G4FVI2_VITBC</name>
<keyword evidence="3" id="KW-1185">Reference proteome</keyword>
<gene>
    <name evidence="2" type="ORF">Vbra_22955</name>
</gene>
<feature type="region of interest" description="Disordered" evidence="1">
    <location>
        <begin position="855"/>
        <end position="891"/>
    </location>
</feature>
<dbReference type="InParanoid" id="A0A0G4FVI2"/>
<feature type="compositionally biased region" description="Polar residues" evidence="1">
    <location>
        <begin position="364"/>
        <end position="378"/>
    </location>
</feature>
<feature type="compositionally biased region" description="Basic and acidic residues" evidence="1">
    <location>
        <begin position="344"/>
        <end position="363"/>
    </location>
</feature>
<feature type="region of interest" description="Disordered" evidence="1">
    <location>
        <begin position="592"/>
        <end position="696"/>
    </location>
</feature>
<dbReference type="VEuPathDB" id="CryptoDB:Vbra_22955"/>
<sequence length="955" mass="104255">MEDEAASMAVLAHVREGCSRERRYLLQLSTSPRHHNGPATAVRVRAAPPSTQAGPDQCDDYRILSEGGATAAAGPNDEVGVVVIAPLLEGTGEEMRRAAKMRRELGSAEAMMRADDAVQPDDRRLDVTGFDRYDKLARLTHLEGGRLVTTYAFVVGEELLKGVRNATVCEQRYREKQMRMRRVLFDAWRKWAAERSSARDQGARDMCRRRSHTLGSSALLQWHTWTQSRRLTRHRLRQWEETLAATRLHEGLVRWHHYAMLRRAARRVSEAVVMSVRGQRLRDAIHKWAQWTVHRRGTMDTRGEPGEVEGARVVAGQVTEEPRQDRQLERSEGPVIRTGAFVAERPDIGMGRKVERPIEDHRSSIQSTPGPDGSSTQTEADRHKRAGLGAGAAISAPTAPRVELDDAPLPGGEGEGEGDDTPPSPPLRALTDVQAYLRLHLDAFTASNRSPPSPIPEGETAEQPMQTQMRAKGRGAGGELYTSSRAETVYTTPRNGPIEPNSPRQQQHQQQQQQQPTRARRKSPSFVSLEEQGELEPSGERRLWGADRSPGPLVVSMEAEEGDKANGAKVVWEEEGGRRGFVSGRGSAVSALQMPGRMPPPTISQQPTPEGQPHYERDPQPPPYVPFPATAPFGLQPAASVQTYRAPGEGRQEAEVVNGAAAAAKGTTRRKRDKAARQEGQTRAAAAARQEAQKARVVRNKLREELAAWEAAQGRGGATDQRPPPPSAPPQPQAAPPPPPPAPQPPLCAPHPPVTLYQQLPFPPPPPYIAFPHIMPAPIMPAHMMPPHHQRQPWVALPKRESDEFARQGGYAGWVGRLFSCCRLGWEGGDLEAVPAAAAAAAAAAVPLEETKIERPATEEAPQEGAATKAEGVKNATHEGEGGVELPTEEQSEMQVHGVIEQALEELVEPTKHEEEAAREAAIARKATTATGGQGGARMRDRADGDRQAVMVGVL</sequence>